<evidence type="ECO:0000313" key="8">
    <source>
        <dbReference type="EMBL" id="QWG03740.1"/>
    </source>
</evidence>
<organism evidence="8 9">
    <name type="scientific">Flammeovirga yaeyamensis</name>
    <dbReference type="NCBI Taxonomy" id="367791"/>
    <lineage>
        <taxon>Bacteria</taxon>
        <taxon>Pseudomonadati</taxon>
        <taxon>Bacteroidota</taxon>
        <taxon>Cytophagia</taxon>
        <taxon>Cytophagales</taxon>
        <taxon>Flammeovirgaceae</taxon>
        <taxon>Flammeovirga</taxon>
    </lineage>
</organism>
<evidence type="ECO:0000256" key="5">
    <source>
        <dbReference type="RuleBase" id="RU000320"/>
    </source>
</evidence>
<dbReference type="InterPro" id="IPR001750">
    <property type="entry name" value="ND/Mrp_TM"/>
</dbReference>
<name>A0AAX1NBT2_9BACT</name>
<keyword evidence="4 6" id="KW-0472">Membrane</keyword>
<feature type="transmembrane region" description="Helical" evidence="6">
    <location>
        <begin position="310"/>
        <end position="330"/>
    </location>
</feature>
<evidence type="ECO:0000256" key="3">
    <source>
        <dbReference type="ARBA" id="ARBA00022989"/>
    </source>
</evidence>
<feature type="transmembrane region" description="Helical" evidence="6">
    <location>
        <begin position="214"/>
        <end position="240"/>
    </location>
</feature>
<feature type="transmembrane region" description="Helical" evidence="6">
    <location>
        <begin position="85"/>
        <end position="102"/>
    </location>
</feature>
<dbReference type="RefSeq" id="WP_169665401.1">
    <property type="nucleotide sequence ID" value="NZ_CP076132.1"/>
</dbReference>
<feature type="transmembrane region" description="Helical" evidence="6">
    <location>
        <begin position="122"/>
        <end position="138"/>
    </location>
</feature>
<dbReference type="KEGG" id="fya:KMW28_09215"/>
<reference evidence="8 9" key="1">
    <citation type="submission" date="2021-05" db="EMBL/GenBank/DDBJ databases">
        <title>Comparative genomic studies on the polysaccharide-degrading batcterial strains of the Flammeovirga genus.</title>
        <authorList>
            <person name="Zewei F."/>
            <person name="Zheng Z."/>
            <person name="Yu L."/>
            <person name="Ruyue G."/>
            <person name="Yanhong M."/>
            <person name="Yuanyuan C."/>
            <person name="Jingyan G."/>
            <person name="Wenjun H."/>
        </authorList>
    </citation>
    <scope>NUCLEOTIDE SEQUENCE [LARGE SCALE GENOMIC DNA]</scope>
    <source>
        <strain evidence="8 9">NBRC:100898</strain>
    </source>
</reference>
<keyword evidence="2 5" id="KW-0812">Transmembrane</keyword>
<sequence length="486" mass="54052">MELELSGKLDIILKSLPFLKSEIWIVLLIIGCIIIDLLPLNFNRRNLYLVSLLGVCLDIIVLLFFVDANSSTFTSFTIVNSTWTVKTRVLLDVCSILFYYFLWSNKTKYDDQNQKVSGESEWVALSLGMLLGGHALIVSNDFIFAILALELISLPSYILTAFKNNKVCTEAAIKYFLFGAVSTAITIYGVSLIYGISSAIDLVSLQNPPVQHSLLYSIGLILITIGFLFKLAGFPMHIWVPDVYETAPIEAVALFSTLPKVAAAVFLFRFFENIDITQNNFLSYFILITAIASMFVGNLSALYQKGLRRLMGYSSIAHAGFILIACLNTQEISYNALFYFLCTYVIANFAFFFFINEIEVQKGNDYITSLKGTGWTNSSLAWGPAIVVVVISLIGLPPAAGFTAKLLIFTSLWEVYQMNGDTFYMVVMMLGLLNTAISIAYYIKIPFSIYYRKGSSELAISSLSKPIIFILGLGLFILFVAPAILL</sequence>
<feature type="domain" description="NADH:quinone oxidoreductase/Mrp antiporter transmembrane" evidence="7">
    <location>
        <begin position="139"/>
        <end position="424"/>
    </location>
</feature>
<evidence type="ECO:0000259" key="7">
    <source>
        <dbReference type="Pfam" id="PF00361"/>
    </source>
</evidence>
<feature type="transmembrane region" description="Helical" evidence="6">
    <location>
        <begin position="144"/>
        <end position="163"/>
    </location>
</feature>
<feature type="transmembrane region" description="Helical" evidence="6">
    <location>
        <begin position="463"/>
        <end position="485"/>
    </location>
</feature>
<evidence type="ECO:0000256" key="4">
    <source>
        <dbReference type="ARBA" id="ARBA00023136"/>
    </source>
</evidence>
<feature type="transmembrane region" description="Helical" evidence="6">
    <location>
        <begin position="252"/>
        <end position="271"/>
    </location>
</feature>
<evidence type="ECO:0000256" key="1">
    <source>
        <dbReference type="ARBA" id="ARBA00004127"/>
    </source>
</evidence>
<gene>
    <name evidence="8" type="ORF">KMW28_09215</name>
</gene>
<feature type="transmembrane region" description="Helical" evidence="6">
    <location>
        <begin position="47"/>
        <end position="65"/>
    </location>
</feature>
<dbReference type="Proteomes" id="UP000678679">
    <property type="component" value="Chromosome 1"/>
</dbReference>
<dbReference type="GO" id="GO:0016020">
    <property type="term" value="C:membrane"/>
    <property type="evidence" value="ECO:0007669"/>
    <property type="project" value="UniProtKB-SubCell"/>
</dbReference>
<feature type="transmembrane region" description="Helical" evidence="6">
    <location>
        <begin position="422"/>
        <end position="443"/>
    </location>
</feature>
<proteinExistence type="predicted"/>
<dbReference type="AlphaFoldDB" id="A0AAX1NBT2"/>
<feature type="transmembrane region" description="Helical" evidence="6">
    <location>
        <begin position="283"/>
        <end position="303"/>
    </location>
</feature>
<dbReference type="PANTHER" id="PTHR22773">
    <property type="entry name" value="NADH DEHYDROGENASE"/>
    <property type="match status" value="1"/>
</dbReference>
<keyword evidence="9" id="KW-1185">Reference proteome</keyword>
<feature type="transmembrane region" description="Helical" evidence="6">
    <location>
        <begin position="23"/>
        <end position="40"/>
    </location>
</feature>
<dbReference type="GO" id="GO:0012505">
    <property type="term" value="C:endomembrane system"/>
    <property type="evidence" value="ECO:0007669"/>
    <property type="project" value="UniProtKB-SubCell"/>
</dbReference>
<protein>
    <submittedName>
        <fullName evidence="8">NADH-quinone oxidoreductase subunit N</fullName>
    </submittedName>
</protein>
<keyword evidence="3 6" id="KW-1133">Transmembrane helix</keyword>
<evidence type="ECO:0000256" key="6">
    <source>
        <dbReference type="SAM" id="Phobius"/>
    </source>
</evidence>
<feature type="transmembrane region" description="Helical" evidence="6">
    <location>
        <begin position="379"/>
        <end position="402"/>
    </location>
</feature>
<comment type="subcellular location">
    <subcellularLocation>
        <location evidence="1">Endomembrane system</location>
        <topology evidence="1">Multi-pass membrane protein</topology>
    </subcellularLocation>
    <subcellularLocation>
        <location evidence="5">Membrane</location>
        <topology evidence="5">Multi-pass membrane protein</topology>
    </subcellularLocation>
</comment>
<dbReference type="Pfam" id="PF00361">
    <property type="entry name" value="Proton_antipo_M"/>
    <property type="match status" value="1"/>
</dbReference>
<evidence type="ECO:0000256" key="2">
    <source>
        <dbReference type="ARBA" id="ARBA00022692"/>
    </source>
</evidence>
<accession>A0AAX1NBT2</accession>
<dbReference type="EMBL" id="CP076132">
    <property type="protein sequence ID" value="QWG03740.1"/>
    <property type="molecule type" value="Genomic_DNA"/>
</dbReference>
<evidence type="ECO:0000313" key="9">
    <source>
        <dbReference type="Proteomes" id="UP000678679"/>
    </source>
</evidence>
<feature type="transmembrane region" description="Helical" evidence="6">
    <location>
        <begin position="336"/>
        <end position="358"/>
    </location>
</feature>
<feature type="transmembrane region" description="Helical" evidence="6">
    <location>
        <begin position="175"/>
        <end position="194"/>
    </location>
</feature>